<dbReference type="Proteomes" id="UP001333818">
    <property type="component" value="Unassembled WGS sequence"/>
</dbReference>
<dbReference type="InterPro" id="IPR036890">
    <property type="entry name" value="HATPase_C_sf"/>
</dbReference>
<proteinExistence type="inferred from homology"/>
<accession>A0AAW9QAG9</accession>
<sequence>MLEQGTISIHTENIFPIIKKALYSERDIFLRELISNGVDAISKLKMVSYAGEVTDIPEPEISVTVDKEKHTISITDNGIGMTADEVRKYINQVAFSSAEEFISKYTNSGSGDQQIIGHFGLGFYSAFMVASRVEIDTLSYRKDAEAVHWSCDGTTTFTLDESDRKTVGTTIVLTLQEDAEEFLEVGETKRIIRNYCDFIPVSIKLNDEVVNKQTALWDRSPSSVTKDEYLEFYRYLYPFQDDPLFWIHLNTDYPFIIKGILYFPKIKGDIDPNKGQIKLYCNHVFVSDNCEEVIPRFLLPLRGTIDSSDIPLNVSRSFLQGDRKVRKIQDYIAKKVGDYLCQLYTDSREEFLKCWKDISLFMKFGSMNSDKFYQQVKEILVYPTTYEAETDNAEIGHYTTLQAYLERNKEKHENQVFYSSDAIAQATYIELHKGQGLEVLTFDTFIDSHFIHFLEGEFRDVKFSRVDADIDDRLINQDSKTELVDPATNQTKSDRIQELFRRALNKPKLVIRTEALKAEDSASSPPAMILLPETARRMQEMAALLQQTTNTAFPEDHILLVNTSHPLIQNLLNLDQNKIVTAAGQPSESSGLADLICNHVYDLALMVQKSFDATSMKAFLERSNTLLTQLTK</sequence>
<dbReference type="CDD" id="cd16927">
    <property type="entry name" value="HATPase_Hsp90-like"/>
    <property type="match status" value="1"/>
</dbReference>
<comment type="caution">
    <text evidence="8">The sequence shown here is derived from an EMBL/GenBank/DDBJ whole genome shotgun (WGS) entry which is preliminary data.</text>
</comment>
<dbReference type="InterPro" id="IPR001404">
    <property type="entry name" value="Hsp90_fam"/>
</dbReference>
<dbReference type="Pfam" id="PF13589">
    <property type="entry name" value="HATPase_c_3"/>
    <property type="match status" value="1"/>
</dbReference>
<dbReference type="GO" id="GO:0016887">
    <property type="term" value="F:ATP hydrolysis activity"/>
    <property type="evidence" value="ECO:0007669"/>
    <property type="project" value="InterPro"/>
</dbReference>
<feature type="binding site" evidence="6">
    <location>
        <position position="36"/>
    </location>
    <ligand>
        <name>ATP</name>
        <dbReference type="ChEBI" id="CHEBI:30616"/>
    </ligand>
</feature>
<dbReference type="Gene3D" id="3.30.230.80">
    <property type="match status" value="1"/>
</dbReference>
<feature type="binding site" evidence="6">
    <location>
        <position position="169"/>
    </location>
    <ligand>
        <name>ATP</name>
        <dbReference type="ChEBI" id="CHEBI:30616"/>
    </ligand>
</feature>
<dbReference type="PRINTS" id="PR00775">
    <property type="entry name" value="HEATSHOCK90"/>
</dbReference>
<evidence type="ECO:0000256" key="1">
    <source>
        <dbReference type="ARBA" id="ARBA00008239"/>
    </source>
</evidence>
<dbReference type="GO" id="GO:0051082">
    <property type="term" value="F:unfolded protein binding"/>
    <property type="evidence" value="ECO:0007669"/>
    <property type="project" value="InterPro"/>
</dbReference>
<evidence type="ECO:0000256" key="5">
    <source>
        <dbReference type="ARBA" id="ARBA00023186"/>
    </source>
</evidence>
<evidence type="ECO:0000259" key="7">
    <source>
        <dbReference type="SMART" id="SM00387"/>
    </source>
</evidence>
<dbReference type="InterPro" id="IPR037196">
    <property type="entry name" value="HSP90_C"/>
</dbReference>
<dbReference type="FunFam" id="3.30.230.80:FF:000008">
    <property type="entry name" value="Molecular chaperone HtpG"/>
    <property type="match status" value="1"/>
</dbReference>
<feature type="domain" description="Histidine kinase/HSP90-like ATPase" evidence="7">
    <location>
        <begin position="25"/>
        <end position="179"/>
    </location>
</feature>
<dbReference type="NCBIfam" id="NF003555">
    <property type="entry name" value="PRK05218.1"/>
    <property type="match status" value="1"/>
</dbReference>
<dbReference type="GO" id="GO:0140662">
    <property type="term" value="F:ATP-dependent protein folding chaperone"/>
    <property type="evidence" value="ECO:0007669"/>
    <property type="project" value="InterPro"/>
</dbReference>
<dbReference type="Gene3D" id="1.20.120.790">
    <property type="entry name" value="Heat shock protein 90, C-terminal domain"/>
    <property type="match status" value="1"/>
</dbReference>
<dbReference type="Gene3D" id="3.30.565.10">
    <property type="entry name" value="Histidine kinase-like ATPase, C-terminal domain"/>
    <property type="match status" value="1"/>
</dbReference>
<protein>
    <submittedName>
        <fullName evidence="8">Molecular chaperone HtpG</fullName>
    </submittedName>
</protein>
<dbReference type="SUPFAM" id="SSF110942">
    <property type="entry name" value="HSP90 C-terminal domain"/>
    <property type="match status" value="1"/>
</dbReference>
<gene>
    <name evidence="8" type="primary">htpG</name>
    <name evidence="8" type="ORF">V2H45_22460</name>
</gene>
<evidence type="ECO:0000256" key="6">
    <source>
        <dbReference type="PIRSR" id="PIRSR002583-1"/>
    </source>
</evidence>
<keyword evidence="3 6" id="KW-0547">Nucleotide-binding</keyword>
<feature type="binding site" evidence="6">
    <location>
        <position position="76"/>
    </location>
    <ligand>
        <name>ATP</name>
        <dbReference type="ChEBI" id="CHEBI:30616"/>
    </ligand>
</feature>
<dbReference type="SUPFAM" id="SSF54211">
    <property type="entry name" value="Ribosomal protein S5 domain 2-like"/>
    <property type="match status" value="1"/>
</dbReference>
<dbReference type="GO" id="GO:0005524">
    <property type="term" value="F:ATP binding"/>
    <property type="evidence" value="ECO:0007669"/>
    <property type="project" value="UniProtKB-KW"/>
</dbReference>
<feature type="binding site" evidence="6">
    <location>
        <position position="316"/>
    </location>
    <ligand>
        <name>ATP</name>
        <dbReference type="ChEBI" id="CHEBI:30616"/>
    </ligand>
</feature>
<dbReference type="EMBL" id="JAZBJZ010000139">
    <property type="protein sequence ID" value="MEE3719511.1"/>
    <property type="molecule type" value="Genomic_DNA"/>
</dbReference>
<dbReference type="RefSeq" id="WP_408648870.1">
    <property type="nucleotide sequence ID" value="NZ_JAZBJZ010000139.1"/>
</dbReference>
<keyword evidence="4 6" id="KW-0067">ATP-binding</keyword>
<organism evidence="8 9">
    <name type="scientific">Tumidithrix elongata BACA0141</name>
    <dbReference type="NCBI Taxonomy" id="2716417"/>
    <lineage>
        <taxon>Bacteria</taxon>
        <taxon>Bacillati</taxon>
        <taxon>Cyanobacteriota</taxon>
        <taxon>Cyanophyceae</taxon>
        <taxon>Pseudanabaenales</taxon>
        <taxon>Pseudanabaenaceae</taxon>
        <taxon>Tumidithrix</taxon>
        <taxon>Tumidithrix elongata</taxon>
    </lineage>
</organism>
<dbReference type="Gene3D" id="3.40.50.11260">
    <property type="match status" value="1"/>
</dbReference>
<dbReference type="SMART" id="SM00387">
    <property type="entry name" value="HATPase_c"/>
    <property type="match status" value="1"/>
</dbReference>
<evidence type="ECO:0000256" key="3">
    <source>
        <dbReference type="ARBA" id="ARBA00022741"/>
    </source>
</evidence>
<dbReference type="InterPro" id="IPR020575">
    <property type="entry name" value="Hsp90_N"/>
</dbReference>
<feature type="binding site" evidence="6">
    <location>
        <position position="81"/>
    </location>
    <ligand>
        <name>ATP</name>
        <dbReference type="ChEBI" id="CHEBI:30616"/>
    </ligand>
</feature>
<evidence type="ECO:0000256" key="2">
    <source>
        <dbReference type="ARBA" id="ARBA00022490"/>
    </source>
</evidence>
<evidence type="ECO:0000256" key="4">
    <source>
        <dbReference type="ARBA" id="ARBA00022840"/>
    </source>
</evidence>
<dbReference type="InterPro" id="IPR003594">
    <property type="entry name" value="HATPase_dom"/>
</dbReference>
<dbReference type="PIRSF" id="PIRSF002583">
    <property type="entry name" value="Hsp90"/>
    <property type="match status" value="1"/>
</dbReference>
<keyword evidence="5" id="KW-0143">Chaperone</keyword>
<feature type="binding site" evidence="6">
    <location>
        <position position="32"/>
    </location>
    <ligand>
        <name>ATP</name>
        <dbReference type="ChEBI" id="CHEBI:30616"/>
    </ligand>
</feature>
<dbReference type="PANTHER" id="PTHR11528">
    <property type="entry name" value="HEAT SHOCK PROTEIN 90 FAMILY MEMBER"/>
    <property type="match status" value="1"/>
</dbReference>
<name>A0AAW9QAG9_9CYAN</name>
<dbReference type="SUPFAM" id="SSF55874">
    <property type="entry name" value="ATPase domain of HSP90 chaperone/DNA topoisomerase II/histidine kinase"/>
    <property type="match status" value="1"/>
</dbReference>
<comment type="similarity">
    <text evidence="1">Belongs to the heat shock protein 90 family.</text>
</comment>
<dbReference type="AlphaFoldDB" id="A0AAW9QAG9"/>
<keyword evidence="9" id="KW-1185">Reference proteome</keyword>
<evidence type="ECO:0000313" key="9">
    <source>
        <dbReference type="Proteomes" id="UP001333818"/>
    </source>
</evidence>
<evidence type="ECO:0000313" key="8">
    <source>
        <dbReference type="EMBL" id="MEE3719511.1"/>
    </source>
</evidence>
<dbReference type="Pfam" id="PF00183">
    <property type="entry name" value="HSP90"/>
    <property type="match status" value="1"/>
</dbReference>
<reference evidence="8" key="1">
    <citation type="submission" date="2024-01" db="EMBL/GenBank/DDBJ databases">
        <title>Bank of Algae and Cyanobacteria of the Azores (BACA) strain genomes.</title>
        <authorList>
            <person name="Luz R."/>
            <person name="Cordeiro R."/>
            <person name="Fonseca A."/>
            <person name="Goncalves V."/>
        </authorList>
    </citation>
    <scope>NUCLEOTIDE SEQUENCE</scope>
    <source>
        <strain evidence="8">BACA0141</strain>
    </source>
</reference>
<keyword evidence="2" id="KW-0963">Cytoplasm</keyword>
<dbReference type="InterPro" id="IPR020568">
    <property type="entry name" value="Ribosomal_Su5_D2-typ_SF"/>
</dbReference>
<dbReference type="FunFam" id="3.30.565.10:FF:000076">
    <property type="entry name" value="Molecular chaperone HtpG"/>
    <property type="match status" value="1"/>
</dbReference>